<feature type="transmembrane region" description="Helical" evidence="1">
    <location>
        <begin position="88"/>
        <end position="113"/>
    </location>
</feature>
<evidence type="ECO:0000313" key="3">
    <source>
        <dbReference type="Proteomes" id="UP000230066"/>
    </source>
</evidence>
<feature type="transmembrane region" description="Helical" evidence="1">
    <location>
        <begin position="317"/>
        <end position="337"/>
    </location>
</feature>
<dbReference type="InterPro" id="IPR023298">
    <property type="entry name" value="ATPase_P-typ_TM_dom_sf"/>
</dbReference>
<proteinExistence type="predicted"/>
<feature type="transmembrane region" description="Helical" evidence="1">
    <location>
        <begin position="376"/>
        <end position="396"/>
    </location>
</feature>
<name>A0A4E0R221_FASHE</name>
<feature type="transmembrane region" description="Helical" evidence="1">
    <location>
        <begin position="28"/>
        <end position="51"/>
    </location>
</feature>
<comment type="caution">
    <text evidence="2">The sequence shown here is derived from an EMBL/GenBank/DDBJ whole genome shotgun (WGS) entry which is preliminary data.</text>
</comment>
<evidence type="ECO:0000256" key="1">
    <source>
        <dbReference type="SAM" id="Phobius"/>
    </source>
</evidence>
<feature type="transmembrane region" description="Helical" evidence="1">
    <location>
        <begin position="265"/>
        <end position="283"/>
    </location>
</feature>
<dbReference type="EMBL" id="JXXN02002969">
    <property type="protein sequence ID" value="THD22139.1"/>
    <property type="molecule type" value="Genomic_DNA"/>
</dbReference>
<accession>A0A4E0R221</accession>
<evidence type="ECO:0000313" key="2">
    <source>
        <dbReference type="EMBL" id="THD22139.1"/>
    </source>
</evidence>
<reference evidence="2" key="1">
    <citation type="submission" date="2019-03" db="EMBL/GenBank/DDBJ databases">
        <title>Improved annotation for the trematode Fasciola hepatica.</title>
        <authorList>
            <person name="Choi Y.-J."/>
            <person name="Martin J."/>
            <person name="Mitreva M."/>
        </authorList>
    </citation>
    <scope>NUCLEOTIDE SEQUENCE [LARGE SCALE GENOMIC DNA]</scope>
</reference>
<dbReference type="Proteomes" id="UP000230066">
    <property type="component" value="Unassembled WGS sequence"/>
</dbReference>
<dbReference type="SUPFAM" id="SSF81665">
    <property type="entry name" value="Calcium ATPase, transmembrane domain M"/>
    <property type="match status" value="1"/>
</dbReference>
<feature type="transmembrane region" description="Helical" evidence="1">
    <location>
        <begin position="349"/>
        <end position="370"/>
    </location>
</feature>
<keyword evidence="1" id="KW-0472">Membrane</keyword>
<dbReference type="AlphaFoldDB" id="A0A4E0R221"/>
<sequence>MKQSNTVSRREVGFTPCSTLHIFDSDPFYLTSALHFCAVLILFLSEQFIMIPWSDWDRLYRHDHLGLRYADSEPRVQMGISIPFSTRLIAHLAFLVLAVPLSLVMPTLIRLLVGTISLTMRTAVYCSRIVLCQQRGIVRKYDFLVVDQLLEILVDNGTFDSPLYLPFLVHSSCVCLTTVSDHERKQAFTPPRLADIISQYIHELFTNLPRQKSGTVGNQVYTSFYAQLAWDGCNAPLICATPSSTDKFPKDSNDSGPIWPPLFSFYWHCVLLITVVMDSLFLVENWMDFAQSIDRYHNTGYQHITLLFHGPASRMDWYATIVLFTTALTDWSLVKLCSRKHISSEDLSIFRCIPSVVSFACSALCAVGLFHTALMGYRLSLFSSVAIQLLLIGAIFHSTCASSSNSQSFDEFANKSKAE</sequence>
<keyword evidence="3" id="KW-1185">Reference proteome</keyword>
<gene>
    <name evidence="2" type="ORF">D915_007217</name>
</gene>
<organism evidence="2 3">
    <name type="scientific">Fasciola hepatica</name>
    <name type="common">Liver fluke</name>
    <dbReference type="NCBI Taxonomy" id="6192"/>
    <lineage>
        <taxon>Eukaryota</taxon>
        <taxon>Metazoa</taxon>
        <taxon>Spiralia</taxon>
        <taxon>Lophotrochozoa</taxon>
        <taxon>Platyhelminthes</taxon>
        <taxon>Trematoda</taxon>
        <taxon>Digenea</taxon>
        <taxon>Plagiorchiida</taxon>
        <taxon>Echinostomata</taxon>
        <taxon>Echinostomatoidea</taxon>
        <taxon>Fasciolidae</taxon>
        <taxon>Fasciola</taxon>
    </lineage>
</organism>
<protein>
    <submittedName>
        <fullName evidence="2">Uncharacterized protein</fullName>
    </submittedName>
</protein>
<keyword evidence="1" id="KW-0812">Transmembrane</keyword>
<keyword evidence="1" id="KW-1133">Transmembrane helix</keyword>